<evidence type="ECO:0000313" key="3">
    <source>
        <dbReference type="Proteomes" id="UP000184240"/>
    </source>
</evidence>
<dbReference type="STRING" id="573501.SAMN04487999_2506"/>
<dbReference type="Proteomes" id="UP000290037">
    <property type="component" value="Unassembled WGS sequence"/>
</dbReference>
<name>A0A1M5YYV3_9FLAO</name>
<dbReference type="InterPro" id="IPR008969">
    <property type="entry name" value="CarboxyPept-like_regulatory"/>
</dbReference>
<evidence type="ECO:0008006" key="5">
    <source>
        <dbReference type="Google" id="ProtNLM"/>
    </source>
</evidence>
<dbReference type="Proteomes" id="UP000184240">
    <property type="component" value="Unassembled WGS sequence"/>
</dbReference>
<evidence type="ECO:0000313" key="4">
    <source>
        <dbReference type="Proteomes" id="UP000290037"/>
    </source>
</evidence>
<accession>A0A1M5YYV3</accession>
<gene>
    <name evidence="1" type="ORF">DSM01_1783</name>
    <name evidence="2" type="ORF">SAMN04487999_2506</name>
</gene>
<reference evidence="1 4" key="3">
    <citation type="submission" date="2018-07" db="EMBL/GenBank/DDBJ databases">
        <title>Leeuwenhoekiella genomics.</title>
        <authorList>
            <person name="Tahon G."/>
            <person name="Willems A."/>
        </authorList>
    </citation>
    <scope>NUCLEOTIDE SEQUENCE [LARGE SCALE GENOMIC DNA]</scope>
    <source>
        <strain evidence="1 4">LMG 24856</strain>
    </source>
</reference>
<evidence type="ECO:0000313" key="2">
    <source>
        <dbReference type="EMBL" id="SHI17130.1"/>
    </source>
</evidence>
<evidence type="ECO:0000313" key="1">
    <source>
        <dbReference type="EMBL" id="RXG29681.1"/>
    </source>
</evidence>
<proteinExistence type="predicted"/>
<protein>
    <recommendedName>
        <fullName evidence="5">CarboxypepD_reg-like domain-containing protein</fullName>
    </recommendedName>
</protein>
<dbReference type="AlphaFoldDB" id="A0A1M5YYV3"/>
<dbReference type="SUPFAM" id="SSF49464">
    <property type="entry name" value="Carboxypeptidase regulatory domain-like"/>
    <property type="match status" value="1"/>
</dbReference>
<organism evidence="2 3">
    <name type="scientific">Leeuwenhoekiella palythoae</name>
    <dbReference type="NCBI Taxonomy" id="573501"/>
    <lineage>
        <taxon>Bacteria</taxon>
        <taxon>Pseudomonadati</taxon>
        <taxon>Bacteroidota</taxon>
        <taxon>Flavobacteriia</taxon>
        <taxon>Flavobacteriales</taxon>
        <taxon>Flavobacteriaceae</taxon>
        <taxon>Leeuwenhoekiella</taxon>
    </lineage>
</organism>
<keyword evidence="4" id="KW-1185">Reference proteome</keyword>
<sequence length="290" mass="32733">MNNNIPFPSNSLGSILGGAAHFKVQLCILSFFVCTFCIQAQEVQMLEGRVINDSIEHEYLHILNLTLQKGTITTQSGNFTIPVRQNDTLYISALQFKHQEIVITPQIFERRYIEIKLETEVTELEDVNISDTDLSGRLGDDMNLPKLEKPFDPAAAGLPVYTGPVRTQEERRLYTATHSAGGIIPVDAVINAISGRTAYLKRIVKLSNMELKVQEARNLVSDSTYIYRLRIGPRYIDDFVHYVYMDQQEHLAIASSNNPLALMEMLLEQAPLYIRSKEQEGVAVQSDLEN</sequence>
<reference evidence="2" key="1">
    <citation type="submission" date="2016-11" db="EMBL/GenBank/DDBJ databases">
        <authorList>
            <person name="Jaros S."/>
            <person name="Januszkiewicz K."/>
            <person name="Wedrychowicz H."/>
        </authorList>
    </citation>
    <scope>NUCLEOTIDE SEQUENCE [LARGE SCALE GENOMIC DNA]</scope>
    <source>
        <strain evidence="2">DSM 19859</strain>
    </source>
</reference>
<dbReference type="EMBL" id="FQXT01000004">
    <property type="protein sequence ID" value="SHI17130.1"/>
    <property type="molecule type" value="Genomic_DNA"/>
</dbReference>
<reference evidence="3" key="2">
    <citation type="submission" date="2016-11" db="EMBL/GenBank/DDBJ databases">
        <authorList>
            <person name="Varghese N."/>
            <person name="Submissions S."/>
        </authorList>
    </citation>
    <scope>NUCLEOTIDE SEQUENCE [LARGE SCALE GENOMIC DNA]</scope>
    <source>
        <strain evidence="3">DSM 19859</strain>
    </source>
</reference>
<dbReference type="EMBL" id="QOVN01000003">
    <property type="protein sequence ID" value="RXG29681.1"/>
    <property type="molecule type" value="Genomic_DNA"/>
</dbReference>
<dbReference type="RefSeq" id="WP_084673151.1">
    <property type="nucleotide sequence ID" value="NZ_FQXT01000004.1"/>
</dbReference>
<dbReference type="OrthoDB" id="1417583at2"/>